<comment type="caution">
    <text evidence="1">The sequence shown here is derived from an EMBL/GenBank/DDBJ whole genome shotgun (WGS) entry which is preliminary data.</text>
</comment>
<evidence type="ECO:0000313" key="2">
    <source>
        <dbReference type="Proteomes" id="UP000325182"/>
    </source>
</evidence>
<gene>
    <name evidence="1" type="ORF">FZC84_22055</name>
</gene>
<evidence type="ECO:0000313" key="1">
    <source>
        <dbReference type="EMBL" id="TYR95023.1"/>
    </source>
</evidence>
<protein>
    <recommendedName>
        <fullName evidence="3">DUF4359 domain-containing protein</fullName>
    </recommendedName>
</protein>
<dbReference type="AlphaFoldDB" id="A0A5D4M150"/>
<reference evidence="1 2" key="1">
    <citation type="submission" date="2019-08" db="EMBL/GenBank/DDBJ databases">
        <title>Bacillus genomes from the desert of Cuatro Cienegas, Coahuila.</title>
        <authorList>
            <person name="Olmedo-Alvarez G."/>
        </authorList>
    </citation>
    <scope>NUCLEOTIDE SEQUENCE [LARGE SCALE GENOMIC DNA]</scope>
    <source>
        <strain evidence="1 2">CH128b_4D</strain>
    </source>
</reference>
<sequence length="98" mass="11335">MKKWIMIAVIVLVILLGIMYATKPSQERYNAWLIETISNRIDGESSMMTLGISLFGEQLIENNTETNDYIFFNTYETNFQGKELKFIGMFNIFIPLPA</sequence>
<dbReference type="EMBL" id="VTEG01000033">
    <property type="protein sequence ID" value="TYR95023.1"/>
    <property type="molecule type" value="Genomic_DNA"/>
</dbReference>
<accession>A0A5D4M150</accession>
<organism evidence="1 2">
    <name type="scientific">Rossellomorea vietnamensis</name>
    <dbReference type="NCBI Taxonomy" id="218284"/>
    <lineage>
        <taxon>Bacteria</taxon>
        <taxon>Bacillati</taxon>
        <taxon>Bacillota</taxon>
        <taxon>Bacilli</taxon>
        <taxon>Bacillales</taxon>
        <taxon>Bacillaceae</taxon>
        <taxon>Rossellomorea</taxon>
    </lineage>
</organism>
<dbReference type="RefSeq" id="WP_148955309.1">
    <property type="nucleotide sequence ID" value="NZ_VTEG01000033.1"/>
</dbReference>
<dbReference type="Proteomes" id="UP000325182">
    <property type="component" value="Unassembled WGS sequence"/>
</dbReference>
<evidence type="ECO:0008006" key="3">
    <source>
        <dbReference type="Google" id="ProtNLM"/>
    </source>
</evidence>
<name>A0A5D4M150_9BACI</name>
<proteinExistence type="predicted"/>